<keyword evidence="1" id="KW-0812">Transmembrane</keyword>
<organism evidence="2 3">
    <name type="scientific">Thauera aromatica K172</name>
    <dbReference type="NCBI Taxonomy" id="44139"/>
    <lineage>
        <taxon>Bacteria</taxon>
        <taxon>Pseudomonadati</taxon>
        <taxon>Pseudomonadota</taxon>
        <taxon>Betaproteobacteria</taxon>
        <taxon>Rhodocyclales</taxon>
        <taxon>Zoogloeaceae</taxon>
        <taxon>Thauera</taxon>
    </lineage>
</organism>
<evidence type="ECO:0000313" key="3">
    <source>
        <dbReference type="Proteomes" id="UP000241885"/>
    </source>
</evidence>
<dbReference type="Pfam" id="PF04964">
    <property type="entry name" value="Flp_Fap"/>
    <property type="match status" value="1"/>
</dbReference>
<dbReference type="KEGG" id="tak:Tharo_2762"/>
<keyword evidence="3" id="KW-1185">Reference proteome</keyword>
<evidence type="ECO:0000313" key="2">
    <source>
        <dbReference type="EMBL" id="AVR89644.1"/>
    </source>
</evidence>
<accession>A0A2R4BR10</accession>
<name>A0A2R4BR10_THAAR</name>
<proteinExistence type="predicted"/>
<keyword evidence="1" id="KW-1133">Transmembrane helix</keyword>
<protein>
    <submittedName>
        <fullName evidence="2">Flp pilus assembly protein, pilin Flp</fullName>
    </submittedName>
</protein>
<feature type="transmembrane region" description="Helical" evidence="1">
    <location>
        <begin position="21"/>
        <end position="43"/>
    </location>
</feature>
<dbReference type="OrthoDB" id="5325135at2"/>
<dbReference type="AlphaFoldDB" id="A0A2R4BR10"/>
<reference evidence="2 3" key="1">
    <citation type="submission" date="2018-03" db="EMBL/GenBank/DDBJ databases">
        <title>Complete genome sequence of Thauera aromatica, a model organism for studying aromatic compound degradation under denitrifying conditions.</title>
        <authorList>
            <person name="Lo H.-Y."/>
            <person name="Goris T."/>
            <person name="Boll M."/>
            <person name="Mueller J.A."/>
        </authorList>
    </citation>
    <scope>NUCLEOTIDE SEQUENCE [LARGE SCALE GENOMIC DNA]</scope>
    <source>
        <strain evidence="2 3">K172</strain>
    </source>
</reference>
<dbReference type="EMBL" id="CP028339">
    <property type="protein sequence ID" value="AVR89644.1"/>
    <property type="molecule type" value="Genomic_DNA"/>
</dbReference>
<keyword evidence="1" id="KW-0472">Membrane</keyword>
<dbReference type="InterPro" id="IPR007047">
    <property type="entry name" value="Flp_Fap"/>
</dbReference>
<dbReference type="RefSeq" id="WP_107221720.1">
    <property type="nucleotide sequence ID" value="NZ_CP028339.1"/>
</dbReference>
<dbReference type="Proteomes" id="UP000241885">
    <property type="component" value="Chromosome"/>
</dbReference>
<evidence type="ECO:0000256" key="1">
    <source>
        <dbReference type="SAM" id="Phobius"/>
    </source>
</evidence>
<sequence>MKTAGTRARLQAFVENEEGVTAIEYALLAALIFGAIVISVGALGDAVTALYDDVAAKVAAAVS</sequence>
<gene>
    <name evidence="2" type="ORF">Tharo_2762</name>
</gene>